<sequence length="667" mass="73077">MKTVHAVCPHDCYDTCGLTVTADGDRIIRIAGDGEHPITRGFLCFKVNHYEDRLYHPDRVLTPLRRVGPKGSGEFEPVSWDEALAHVGAALRAIVDEYGGEAVLPYSFSGNMGILSEGSMDRRFFHALGASRLDRTICTAAAGAALRHVYGLQLGPDPETLPRVRLVILWGTNPMATNIHEVPLLDTLRKNGGQIWCIDPLRTATAARSDRHVQLAPNSDYALAMGLAREILRRGLYDKAFVSAKTTGLEAFQRACEPWTKARVIAETGLLDAEFESLLQAIVSVRPLLFRSGYGVQRQNDGAKVIWAVSCLSILLGTLQDVGGGHLVGNGGAFGIRHDRLTRPDLMPNPRPRRVNMLTLGQALSNRTRPPVKALIVYNSNPAATAPDQRAVLSGLQRGDLLTIVHEQMMTDTARYADWVFPAAMAMETLDIHTSYWHRYVQLSVPATRPLGESVSNSEFFRRLARAVGLDHPALQATDEELIDDAIDSSHPWMSGICRESLEARPVQKVRLASDVRPFVDTPIPTADGKLHLDPLPIGADPILGDVVPDDALHLISPSRRESIKSSFGNIATVVKQDEPELLMHDVDLTRRGLTDGDAVVVFNALGETLMRVRASDVPAPGTVVSYAVRWNERGGGTNINQLTSQRLSDYGGGGTFYSTWVRVRRA</sequence>
<keyword evidence="7" id="KW-1185">Reference proteome</keyword>
<dbReference type="GO" id="GO:0016491">
    <property type="term" value="F:oxidoreductase activity"/>
    <property type="evidence" value="ECO:0007669"/>
    <property type="project" value="InterPro"/>
</dbReference>
<dbReference type="SMART" id="SM00926">
    <property type="entry name" value="Molybdop_Fe4S4"/>
    <property type="match status" value="1"/>
</dbReference>
<name>A0A7Y0Q2H9_9FIRM</name>
<dbReference type="EMBL" id="JABBVZ010000043">
    <property type="protein sequence ID" value="NMP23208.1"/>
    <property type="molecule type" value="Genomic_DNA"/>
</dbReference>
<keyword evidence="3" id="KW-0408">Iron</keyword>
<dbReference type="InterPro" id="IPR006656">
    <property type="entry name" value="Mopterin_OxRdtase"/>
</dbReference>
<dbReference type="InterPro" id="IPR009010">
    <property type="entry name" value="Asp_de-COase-like_dom_sf"/>
</dbReference>
<dbReference type="SUPFAM" id="SSF50692">
    <property type="entry name" value="ADC-like"/>
    <property type="match status" value="1"/>
</dbReference>
<dbReference type="GO" id="GO:0043546">
    <property type="term" value="F:molybdopterin cofactor binding"/>
    <property type="evidence" value="ECO:0007669"/>
    <property type="project" value="InterPro"/>
</dbReference>
<evidence type="ECO:0000256" key="1">
    <source>
        <dbReference type="ARBA" id="ARBA00010312"/>
    </source>
</evidence>
<feature type="domain" description="4Fe-4S Mo/W bis-MGD-type" evidence="5">
    <location>
        <begin position="1"/>
        <end position="58"/>
    </location>
</feature>
<evidence type="ECO:0000313" key="6">
    <source>
        <dbReference type="EMBL" id="NMP23208.1"/>
    </source>
</evidence>
<dbReference type="Gene3D" id="3.40.50.740">
    <property type="match status" value="1"/>
</dbReference>
<dbReference type="GO" id="GO:0051536">
    <property type="term" value="F:iron-sulfur cluster binding"/>
    <property type="evidence" value="ECO:0007669"/>
    <property type="project" value="UniProtKB-KW"/>
</dbReference>
<evidence type="ECO:0000256" key="4">
    <source>
        <dbReference type="ARBA" id="ARBA00023014"/>
    </source>
</evidence>
<dbReference type="InterPro" id="IPR006963">
    <property type="entry name" value="Mopterin_OxRdtase_4Fe-4S_dom"/>
</dbReference>
<dbReference type="AlphaFoldDB" id="A0A7Y0Q2H9"/>
<dbReference type="Proteomes" id="UP000533476">
    <property type="component" value="Unassembled WGS sequence"/>
</dbReference>
<dbReference type="Gene3D" id="2.40.40.20">
    <property type="match status" value="1"/>
</dbReference>
<dbReference type="Pfam" id="PF04879">
    <property type="entry name" value="Molybdop_Fe4S4"/>
    <property type="match status" value="1"/>
</dbReference>
<accession>A0A7Y0Q2H9</accession>
<dbReference type="GO" id="GO:0046872">
    <property type="term" value="F:metal ion binding"/>
    <property type="evidence" value="ECO:0007669"/>
    <property type="project" value="UniProtKB-KW"/>
</dbReference>
<dbReference type="PANTHER" id="PTHR43742:SF6">
    <property type="entry name" value="OXIDOREDUCTASE YYAE-RELATED"/>
    <property type="match status" value="1"/>
</dbReference>
<dbReference type="Pfam" id="PF01568">
    <property type="entry name" value="Molydop_binding"/>
    <property type="match status" value="1"/>
</dbReference>
<dbReference type="RefSeq" id="WP_169100283.1">
    <property type="nucleotide sequence ID" value="NZ_JABBVZ010000043.1"/>
</dbReference>
<evidence type="ECO:0000259" key="5">
    <source>
        <dbReference type="PROSITE" id="PS51669"/>
    </source>
</evidence>
<dbReference type="Pfam" id="PF00384">
    <property type="entry name" value="Molybdopterin"/>
    <property type="match status" value="1"/>
</dbReference>
<keyword evidence="4" id="KW-0411">Iron-sulfur</keyword>
<evidence type="ECO:0000256" key="2">
    <source>
        <dbReference type="ARBA" id="ARBA00022723"/>
    </source>
</evidence>
<evidence type="ECO:0000313" key="7">
    <source>
        <dbReference type="Proteomes" id="UP000533476"/>
    </source>
</evidence>
<dbReference type="CDD" id="cd02766">
    <property type="entry name" value="MopB_3"/>
    <property type="match status" value="1"/>
</dbReference>
<dbReference type="InterPro" id="IPR006657">
    <property type="entry name" value="MoPterin_dinucl-bd_dom"/>
</dbReference>
<dbReference type="PROSITE" id="PS51669">
    <property type="entry name" value="4FE4S_MOW_BIS_MGD"/>
    <property type="match status" value="1"/>
</dbReference>
<gene>
    <name evidence="6" type="ORF">HIJ39_12755</name>
</gene>
<reference evidence="6 7" key="1">
    <citation type="submission" date="2020-04" db="EMBL/GenBank/DDBJ databases">
        <authorList>
            <person name="Zhang R."/>
            <person name="Schippers A."/>
        </authorList>
    </citation>
    <scope>NUCLEOTIDE SEQUENCE [LARGE SCALE GENOMIC DNA]</scope>
    <source>
        <strain evidence="6 7">DSM 109850</strain>
    </source>
</reference>
<comment type="similarity">
    <text evidence="1">Belongs to the prokaryotic molybdopterin-containing oxidoreductase family.</text>
</comment>
<dbReference type="Gene3D" id="3.30.2070.10">
    <property type="entry name" value="Formate dehydrogenase/DMSO reductase"/>
    <property type="match status" value="1"/>
</dbReference>
<dbReference type="PANTHER" id="PTHR43742">
    <property type="entry name" value="TRIMETHYLAMINE-N-OXIDE REDUCTASE"/>
    <property type="match status" value="1"/>
</dbReference>
<evidence type="ECO:0000256" key="3">
    <source>
        <dbReference type="ARBA" id="ARBA00023004"/>
    </source>
</evidence>
<keyword evidence="2" id="KW-0479">Metal-binding</keyword>
<comment type="caution">
    <text evidence="6">The sequence shown here is derived from an EMBL/GenBank/DDBJ whole genome shotgun (WGS) entry which is preliminary data.</text>
</comment>
<dbReference type="Gene3D" id="3.40.228.10">
    <property type="entry name" value="Dimethylsulfoxide Reductase, domain 2"/>
    <property type="match status" value="1"/>
</dbReference>
<protein>
    <submittedName>
        <fullName evidence="6">Molybdopterin-dependent oxidoreductase</fullName>
    </submittedName>
</protein>
<organism evidence="6 7">
    <name type="scientific">Sulfobacillus harzensis</name>
    <dbReference type="NCBI Taxonomy" id="2729629"/>
    <lineage>
        <taxon>Bacteria</taxon>
        <taxon>Bacillati</taxon>
        <taxon>Bacillota</taxon>
        <taxon>Clostridia</taxon>
        <taxon>Eubacteriales</taxon>
        <taxon>Clostridiales Family XVII. Incertae Sedis</taxon>
        <taxon>Sulfobacillus</taxon>
    </lineage>
</organism>
<dbReference type="Gene3D" id="2.20.25.90">
    <property type="entry name" value="ADC-like domains"/>
    <property type="match status" value="1"/>
</dbReference>
<dbReference type="InterPro" id="IPR050612">
    <property type="entry name" value="Prok_Mopterin_Oxidored"/>
</dbReference>
<dbReference type="SUPFAM" id="SSF53706">
    <property type="entry name" value="Formate dehydrogenase/DMSO reductase, domains 1-3"/>
    <property type="match status" value="1"/>
</dbReference>
<proteinExistence type="inferred from homology"/>